<comment type="caution">
    <text evidence="1">The sequence shown here is derived from an EMBL/GenBank/DDBJ whole genome shotgun (WGS) entry which is preliminary data.</text>
</comment>
<organism evidence="1 2">
    <name type="scientific">Ktedonobacter robiniae</name>
    <dbReference type="NCBI Taxonomy" id="2778365"/>
    <lineage>
        <taxon>Bacteria</taxon>
        <taxon>Bacillati</taxon>
        <taxon>Chloroflexota</taxon>
        <taxon>Ktedonobacteria</taxon>
        <taxon>Ktedonobacterales</taxon>
        <taxon>Ktedonobacteraceae</taxon>
        <taxon>Ktedonobacter</taxon>
    </lineage>
</organism>
<evidence type="ECO:0000313" key="2">
    <source>
        <dbReference type="Proteomes" id="UP000654345"/>
    </source>
</evidence>
<keyword evidence="2" id="KW-1185">Reference proteome</keyword>
<dbReference type="EMBL" id="BNJG01000008">
    <property type="protein sequence ID" value="GHO61029.1"/>
    <property type="molecule type" value="Genomic_DNA"/>
</dbReference>
<gene>
    <name evidence="1" type="ORF">KSB_95040</name>
</gene>
<reference evidence="1 2" key="1">
    <citation type="journal article" date="2021" name="Int. J. Syst. Evol. Microbiol.">
        <title>Reticulibacter mediterranei gen. nov., sp. nov., within the new family Reticulibacteraceae fam. nov., and Ktedonospora formicarum gen. nov., sp. nov., Ktedonobacter robiniae sp. nov., Dictyobacter formicarum sp. nov. and Dictyobacter arantiisoli sp. nov., belonging to the class Ktedonobacteria.</title>
        <authorList>
            <person name="Yabe S."/>
            <person name="Zheng Y."/>
            <person name="Wang C.M."/>
            <person name="Sakai Y."/>
            <person name="Abe K."/>
            <person name="Yokota A."/>
            <person name="Donadio S."/>
            <person name="Cavaletti L."/>
            <person name="Monciardini P."/>
        </authorList>
    </citation>
    <scope>NUCLEOTIDE SEQUENCE [LARGE SCALE GENOMIC DNA]</scope>
    <source>
        <strain evidence="1 2">SOSP1-30</strain>
    </source>
</reference>
<protein>
    <submittedName>
        <fullName evidence="1">Uncharacterized protein</fullName>
    </submittedName>
</protein>
<dbReference type="RefSeq" id="WP_201377031.1">
    <property type="nucleotide sequence ID" value="NZ_BNJG01000008.1"/>
</dbReference>
<evidence type="ECO:0000313" key="1">
    <source>
        <dbReference type="EMBL" id="GHO61029.1"/>
    </source>
</evidence>
<dbReference type="Proteomes" id="UP000654345">
    <property type="component" value="Unassembled WGS sequence"/>
</dbReference>
<name>A0ABQ3V7Z9_9CHLR</name>
<proteinExistence type="predicted"/>
<sequence length="70" mass="7612">MLSELSLGARKNLIHHVFKWSCGVYCHAAAGYVFFGFVQPQDECALALAFAPFIIGAAVEPGIECRLVNL</sequence>
<accession>A0ABQ3V7Z9</accession>